<feature type="binding site" evidence="7">
    <location>
        <position position="97"/>
    </location>
    <ligand>
        <name>Zn(2+)</name>
        <dbReference type="ChEBI" id="CHEBI:29105"/>
    </ligand>
</feature>
<accession>A0A414NW33</accession>
<evidence type="ECO:0000256" key="8">
    <source>
        <dbReference type="PIRSR" id="PIRSR602481-2"/>
    </source>
</evidence>
<keyword evidence="7" id="KW-0479">Metal-binding</keyword>
<evidence type="ECO:0000256" key="6">
    <source>
        <dbReference type="ARBA" id="ARBA00023163"/>
    </source>
</evidence>
<proteinExistence type="inferred from homology"/>
<dbReference type="RefSeq" id="WP_118176235.1">
    <property type="nucleotide sequence ID" value="NZ_CP195933.1"/>
</dbReference>
<comment type="caution">
    <text evidence="9">The sequence shown here is derived from an EMBL/GenBank/DDBJ whole genome shotgun (WGS) entry which is preliminary data.</text>
</comment>
<comment type="cofactor">
    <cofactor evidence="8">
        <name>Mn(2+)</name>
        <dbReference type="ChEBI" id="CHEBI:29035"/>
    </cofactor>
    <cofactor evidence="8">
        <name>Fe(2+)</name>
        <dbReference type="ChEBI" id="CHEBI:29033"/>
    </cofactor>
    <text evidence="8">Binds 1 Mn(2+) or Fe(2+) ion per subunit.</text>
</comment>
<reference evidence="9 10" key="1">
    <citation type="submission" date="2018-08" db="EMBL/GenBank/DDBJ databases">
        <title>A genome reference for cultivated species of the human gut microbiota.</title>
        <authorList>
            <person name="Zou Y."/>
            <person name="Xue W."/>
            <person name="Luo G."/>
        </authorList>
    </citation>
    <scope>NUCLEOTIDE SEQUENCE [LARGE SCALE GENOMIC DNA]</scope>
    <source>
        <strain evidence="9 10">AM25-21AC</strain>
    </source>
</reference>
<dbReference type="InterPro" id="IPR036388">
    <property type="entry name" value="WH-like_DNA-bd_sf"/>
</dbReference>
<feature type="binding site" evidence="8">
    <location>
        <position position="88"/>
    </location>
    <ligand>
        <name>Fe cation</name>
        <dbReference type="ChEBI" id="CHEBI:24875"/>
    </ligand>
</feature>
<dbReference type="CDD" id="cd07153">
    <property type="entry name" value="Fur_like"/>
    <property type="match status" value="1"/>
</dbReference>
<dbReference type="Proteomes" id="UP000283442">
    <property type="component" value="Unassembled WGS sequence"/>
</dbReference>
<feature type="binding site" evidence="7">
    <location>
        <position position="94"/>
    </location>
    <ligand>
        <name>Zn(2+)</name>
        <dbReference type="ChEBI" id="CHEBI:29105"/>
    </ligand>
</feature>
<keyword evidence="2" id="KW-0678">Repressor</keyword>
<dbReference type="Gene3D" id="3.30.1490.190">
    <property type="match status" value="1"/>
</dbReference>
<evidence type="ECO:0000313" key="9">
    <source>
        <dbReference type="EMBL" id="RHF51256.1"/>
    </source>
</evidence>
<dbReference type="AlphaFoldDB" id="A0A414NW33"/>
<keyword evidence="8" id="KW-0408">Iron</keyword>
<feature type="binding site" evidence="8">
    <location>
        <position position="126"/>
    </location>
    <ligand>
        <name>Fe cation</name>
        <dbReference type="ChEBI" id="CHEBI:24875"/>
    </ligand>
</feature>
<dbReference type="SUPFAM" id="SSF46785">
    <property type="entry name" value="Winged helix' DNA-binding domain"/>
    <property type="match status" value="1"/>
</dbReference>
<dbReference type="OrthoDB" id="8659436at2"/>
<dbReference type="InterPro" id="IPR036390">
    <property type="entry name" value="WH_DNA-bd_sf"/>
</dbReference>
<organism evidence="9 10">
    <name type="scientific">Mitsuokella multacida</name>
    <dbReference type="NCBI Taxonomy" id="52226"/>
    <lineage>
        <taxon>Bacteria</taxon>
        <taxon>Bacillati</taxon>
        <taxon>Bacillota</taxon>
        <taxon>Negativicutes</taxon>
        <taxon>Selenomonadales</taxon>
        <taxon>Selenomonadaceae</taxon>
        <taxon>Mitsuokella</taxon>
    </lineage>
</organism>
<dbReference type="GO" id="GO:0008270">
    <property type="term" value="F:zinc ion binding"/>
    <property type="evidence" value="ECO:0007669"/>
    <property type="project" value="TreeGrafter"/>
</dbReference>
<dbReference type="InterPro" id="IPR043135">
    <property type="entry name" value="Fur_C"/>
</dbReference>
<dbReference type="GO" id="GO:0045892">
    <property type="term" value="P:negative regulation of DNA-templated transcription"/>
    <property type="evidence" value="ECO:0007669"/>
    <property type="project" value="TreeGrafter"/>
</dbReference>
<comment type="cofactor">
    <cofactor evidence="7">
        <name>Zn(2+)</name>
        <dbReference type="ChEBI" id="CHEBI:29105"/>
    </cofactor>
    <text evidence="7">Binds 1 zinc ion per subunit.</text>
</comment>
<dbReference type="InterPro" id="IPR002481">
    <property type="entry name" value="FUR"/>
</dbReference>
<gene>
    <name evidence="9" type="ORF">DW674_07680</name>
</gene>
<evidence type="ECO:0000256" key="5">
    <source>
        <dbReference type="ARBA" id="ARBA00023125"/>
    </source>
</evidence>
<feature type="binding site" evidence="7">
    <location>
        <position position="134"/>
    </location>
    <ligand>
        <name>Zn(2+)</name>
        <dbReference type="ChEBI" id="CHEBI:29105"/>
    </ligand>
</feature>
<keyword evidence="4" id="KW-0805">Transcription regulation</keyword>
<dbReference type="GO" id="GO:0003700">
    <property type="term" value="F:DNA-binding transcription factor activity"/>
    <property type="evidence" value="ECO:0007669"/>
    <property type="project" value="InterPro"/>
</dbReference>
<dbReference type="Pfam" id="PF01475">
    <property type="entry name" value="FUR"/>
    <property type="match status" value="1"/>
</dbReference>
<dbReference type="GO" id="GO:1900376">
    <property type="term" value="P:regulation of secondary metabolite biosynthetic process"/>
    <property type="evidence" value="ECO:0007669"/>
    <property type="project" value="TreeGrafter"/>
</dbReference>
<evidence type="ECO:0000256" key="4">
    <source>
        <dbReference type="ARBA" id="ARBA00023015"/>
    </source>
</evidence>
<evidence type="ECO:0000256" key="7">
    <source>
        <dbReference type="PIRSR" id="PIRSR602481-1"/>
    </source>
</evidence>
<keyword evidence="5" id="KW-0238">DNA-binding</keyword>
<feature type="binding site" evidence="8">
    <location>
        <position position="109"/>
    </location>
    <ligand>
        <name>Fe cation</name>
        <dbReference type="ChEBI" id="CHEBI:24875"/>
    </ligand>
</feature>
<dbReference type="PANTHER" id="PTHR33202">
    <property type="entry name" value="ZINC UPTAKE REGULATION PROTEIN"/>
    <property type="match status" value="1"/>
</dbReference>
<dbReference type="GO" id="GO:0000976">
    <property type="term" value="F:transcription cis-regulatory region binding"/>
    <property type="evidence" value="ECO:0007669"/>
    <property type="project" value="TreeGrafter"/>
</dbReference>
<keyword evidence="3 7" id="KW-0862">Zinc</keyword>
<evidence type="ECO:0000256" key="3">
    <source>
        <dbReference type="ARBA" id="ARBA00022833"/>
    </source>
</evidence>
<protein>
    <submittedName>
        <fullName evidence="9">Transcriptional repressor</fullName>
    </submittedName>
</protein>
<dbReference type="Gene3D" id="1.10.10.10">
    <property type="entry name" value="Winged helix-like DNA-binding domain superfamily/Winged helix DNA-binding domain"/>
    <property type="match status" value="1"/>
</dbReference>
<feature type="binding site" evidence="7">
    <location>
        <position position="137"/>
    </location>
    <ligand>
        <name>Zn(2+)</name>
        <dbReference type="ChEBI" id="CHEBI:29105"/>
    </ligand>
</feature>
<sequence>MLTSTELTSRLREAGFKVTPQRLAVYNMLSHTKAHPNADTIYKELQPLYPTMSLATVYKALAILCDLGLAQELNVGEEAFRYDADTSHHPHIRCTCCGRVDDVPALNTESVYEQVKDETGYALSDHQLYFFGVCPECQAKNAKNAKIMH</sequence>
<dbReference type="PANTHER" id="PTHR33202:SF8">
    <property type="entry name" value="PEROXIDE-RESPONSIVE REPRESSOR PERR"/>
    <property type="match status" value="1"/>
</dbReference>
<evidence type="ECO:0000256" key="1">
    <source>
        <dbReference type="ARBA" id="ARBA00007957"/>
    </source>
</evidence>
<comment type="similarity">
    <text evidence="1">Belongs to the Fur family.</text>
</comment>
<dbReference type="EMBL" id="QRHE01000007">
    <property type="protein sequence ID" value="RHF51256.1"/>
    <property type="molecule type" value="Genomic_DNA"/>
</dbReference>
<name>A0A414NW33_9FIRM</name>
<evidence type="ECO:0000313" key="10">
    <source>
        <dbReference type="Proteomes" id="UP000283442"/>
    </source>
</evidence>
<evidence type="ECO:0000256" key="2">
    <source>
        <dbReference type="ARBA" id="ARBA00022491"/>
    </source>
</evidence>
<keyword evidence="6" id="KW-0804">Transcription</keyword>